<proteinExistence type="predicted"/>
<organism evidence="11 12">
    <name type="scientific">Ranitomeya imitator</name>
    <name type="common">mimic poison frog</name>
    <dbReference type="NCBI Taxonomy" id="111125"/>
    <lineage>
        <taxon>Eukaryota</taxon>
        <taxon>Metazoa</taxon>
        <taxon>Chordata</taxon>
        <taxon>Craniata</taxon>
        <taxon>Vertebrata</taxon>
        <taxon>Euteleostomi</taxon>
        <taxon>Amphibia</taxon>
        <taxon>Batrachia</taxon>
        <taxon>Anura</taxon>
        <taxon>Neobatrachia</taxon>
        <taxon>Hyloidea</taxon>
        <taxon>Dendrobatidae</taxon>
        <taxon>Dendrobatinae</taxon>
        <taxon>Ranitomeya</taxon>
    </lineage>
</organism>
<feature type="domain" description="Protein kinase" evidence="10">
    <location>
        <begin position="60"/>
        <end position="386"/>
    </location>
</feature>
<keyword evidence="5" id="KW-0418">Kinase</keyword>
<dbReference type="InterPro" id="IPR015022">
    <property type="entry name" value="MAST_pre-PK_dom"/>
</dbReference>
<accession>A0ABN9L123</accession>
<evidence type="ECO:0000259" key="10">
    <source>
        <dbReference type="PROSITE" id="PS50011"/>
    </source>
</evidence>
<dbReference type="Gene3D" id="1.20.1480.20">
    <property type="entry name" value="MAST3 pre-PK domain-like"/>
    <property type="match status" value="1"/>
</dbReference>
<evidence type="ECO:0000256" key="9">
    <source>
        <dbReference type="SAM" id="MobiDB-lite"/>
    </source>
</evidence>
<keyword evidence="4" id="KW-0547">Nucleotide-binding</keyword>
<dbReference type="Pfam" id="PF00069">
    <property type="entry name" value="Pkinase"/>
    <property type="match status" value="1"/>
</dbReference>
<evidence type="ECO:0000256" key="2">
    <source>
        <dbReference type="ARBA" id="ARBA00022527"/>
    </source>
</evidence>
<feature type="compositionally biased region" description="Basic and acidic residues" evidence="9">
    <location>
        <begin position="476"/>
        <end position="485"/>
    </location>
</feature>
<dbReference type="InterPro" id="IPR008271">
    <property type="entry name" value="Ser/Thr_kinase_AS"/>
</dbReference>
<evidence type="ECO:0000256" key="5">
    <source>
        <dbReference type="ARBA" id="ARBA00022777"/>
    </source>
</evidence>
<dbReference type="PROSITE" id="PS50011">
    <property type="entry name" value="PROTEIN_KINASE_DOM"/>
    <property type="match status" value="1"/>
</dbReference>
<keyword evidence="12" id="KW-1185">Reference proteome</keyword>
<name>A0ABN9L123_9NEOB</name>
<dbReference type="Pfam" id="PF08926">
    <property type="entry name" value="DUF1908"/>
    <property type="match status" value="1"/>
</dbReference>
<dbReference type="InterPro" id="IPR011009">
    <property type="entry name" value="Kinase-like_dom_sf"/>
</dbReference>
<dbReference type="InterPro" id="IPR050236">
    <property type="entry name" value="Ser_Thr_kinase_AGC"/>
</dbReference>
<sequence>MFRISSDKRKVLALLQGILTTYAPDIVLPIPDGVLSFTYRLVMKLVSDCLTKYQRGRISSKYLEHLQTNIRTLVQQAEERSQSGDLAFFKQLAQKFLYVLEYMARSRKHLETPDGDSKEGQHRNIGDPNTSEPGLKSDLIEGRDQITESYEKTKEERLYPDRRDQQWIFWLISHSHSSCVILTNLHLLYLLFALGGDCNSFIKLNGPLPLDLASMYIAEMVLAVEYLHSYGVVHRDLKPTNLMITSTGHIKVTDFGISKLGLMRLTSDNYKVRTKDITREFRDNEVDGTYHYLAPEVILKVGYGRPIDWWSIGIILYEFLTRHVPFNGRCKRDIFNSIIKDDITLKIKNSTDNPDAQDFMTKLLRKSPKRRLGTGGANEIKSHPFLRKVDFENLQYMKPLHSPNLSSEEDTRYFHNCFWRPRHMDSDKGDTSEVSDWPESLNYVSSSQRLSKLYAMNTRMMINEDHEPSPDCSLEDSTKHSDVQKETSPTRYDGDDQYFTAENNKSPSPILSVETKIASALKLGEDQDPEIVAETEPSRGSIFRRIISSCRRGLSRAARSIRKRCIFPICR</sequence>
<evidence type="ECO:0000256" key="8">
    <source>
        <dbReference type="ARBA" id="ARBA00048679"/>
    </source>
</evidence>
<dbReference type="Gene3D" id="1.10.510.10">
    <property type="entry name" value="Transferase(Phosphotransferase) domain 1"/>
    <property type="match status" value="1"/>
</dbReference>
<feature type="compositionally biased region" description="Basic and acidic residues" evidence="9">
    <location>
        <begin position="110"/>
        <end position="125"/>
    </location>
</feature>
<comment type="caution">
    <text evidence="11">The sequence shown here is derived from an EMBL/GenBank/DDBJ whole genome shotgun (WGS) entry which is preliminary data.</text>
</comment>
<keyword evidence="6" id="KW-0067">ATP-binding</keyword>
<evidence type="ECO:0000256" key="1">
    <source>
        <dbReference type="ARBA" id="ARBA00012513"/>
    </source>
</evidence>
<feature type="region of interest" description="Disordered" evidence="9">
    <location>
        <begin position="463"/>
        <end position="505"/>
    </location>
</feature>
<dbReference type="InterPro" id="IPR023142">
    <property type="entry name" value="MAST_pre-PK_dom_sf"/>
</dbReference>
<dbReference type="SMART" id="SM00220">
    <property type="entry name" value="S_TKc"/>
    <property type="match status" value="1"/>
</dbReference>
<gene>
    <name evidence="11" type="ORF">RIMI_LOCUS3556972</name>
</gene>
<keyword evidence="2" id="KW-0723">Serine/threonine-protein kinase</keyword>
<reference evidence="11" key="1">
    <citation type="submission" date="2023-07" db="EMBL/GenBank/DDBJ databases">
        <authorList>
            <person name="Stuckert A."/>
        </authorList>
    </citation>
    <scope>NUCLEOTIDE SEQUENCE</scope>
</reference>
<evidence type="ECO:0000256" key="3">
    <source>
        <dbReference type="ARBA" id="ARBA00022679"/>
    </source>
</evidence>
<dbReference type="Gene3D" id="3.30.200.20">
    <property type="entry name" value="Phosphorylase Kinase, domain 1"/>
    <property type="match status" value="1"/>
</dbReference>
<dbReference type="EC" id="2.7.11.1" evidence="1"/>
<dbReference type="PROSITE" id="PS00108">
    <property type="entry name" value="PROTEIN_KINASE_ST"/>
    <property type="match status" value="1"/>
</dbReference>
<evidence type="ECO:0000313" key="12">
    <source>
        <dbReference type="Proteomes" id="UP001176940"/>
    </source>
</evidence>
<dbReference type="EMBL" id="CAUEEQ010005402">
    <property type="protein sequence ID" value="CAJ0928753.1"/>
    <property type="molecule type" value="Genomic_DNA"/>
</dbReference>
<dbReference type="SUPFAM" id="SSF56112">
    <property type="entry name" value="Protein kinase-like (PK-like)"/>
    <property type="match status" value="1"/>
</dbReference>
<evidence type="ECO:0000256" key="7">
    <source>
        <dbReference type="ARBA" id="ARBA00047899"/>
    </source>
</evidence>
<keyword evidence="3" id="KW-0808">Transferase</keyword>
<dbReference type="InterPro" id="IPR000719">
    <property type="entry name" value="Prot_kinase_dom"/>
</dbReference>
<comment type="catalytic activity">
    <reaction evidence="7">
        <text>L-threonyl-[protein] + ATP = O-phospho-L-threonyl-[protein] + ADP + H(+)</text>
        <dbReference type="Rhea" id="RHEA:46608"/>
        <dbReference type="Rhea" id="RHEA-COMP:11060"/>
        <dbReference type="Rhea" id="RHEA-COMP:11605"/>
        <dbReference type="ChEBI" id="CHEBI:15378"/>
        <dbReference type="ChEBI" id="CHEBI:30013"/>
        <dbReference type="ChEBI" id="CHEBI:30616"/>
        <dbReference type="ChEBI" id="CHEBI:61977"/>
        <dbReference type="ChEBI" id="CHEBI:456216"/>
        <dbReference type="EC" id="2.7.11.1"/>
    </reaction>
</comment>
<dbReference type="PANTHER" id="PTHR24356:SF414">
    <property type="entry name" value="NON-SPECIFIC SERINE_THREONINE PROTEIN KINASE"/>
    <property type="match status" value="1"/>
</dbReference>
<dbReference type="Proteomes" id="UP001176940">
    <property type="component" value="Unassembled WGS sequence"/>
</dbReference>
<feature type="region of interest" description="Disordered" evidence="9">
    <location>
        <begin position="110"/>
        <end position="137"/>
    </location>
</feature>
<dbReference type="SUPFAM" id="SSF140482">
    <property type="entry name" value="MAST3 pre-PK domain-like"/>
    <property type="match status" value="1"/>
</dbReference>
<protein>
    <recommendedName>
        <fullName evidence="1">non-specific serine/threonine protein kinase</fullName>
        <ecNumber evidence="1">2.7.11.1</ecNumber>
    </recommendedName>
</protein>
<comment type="catalytic activity">
    <reaction evidence="8">
        <text>L-seryl-[protein] + ATP = O-phospho-L-seryl-[protein] + ADP + H(+)</text>
        <dbReference type="Rhea" id="RHEA:17989"/>
        <dbReference type="Rhea" id="RHEA-COMP:9863"/>
        <dbReference type="Rhea" id="RHEA-COMP:11604"/>
        <dbReference type="ChEBI" id="CHEBI:15378"/>
        <dbReference type="ChEBI" id="CHEBI:29999"/>
        <dbReference type="ChEBI" id="CHEBI:30616"/>
        <dbReference type="ChEBI" id="CHEBI:83421"/>
        <dbReference type="ChEBI" id="CHEBI:456216"/>
        <dbReference type="EC" id="2.7.11.1"/>
    </reaction>
</comment>
<evidence type="ECO:0000313" key="11">
    <source>
        <dbReference type="EMBL" id="CAJ0928753.1"/>
    </source>
</evidence>
<evidence type="ECO:0000256" key="4">
    <source>
        <dbReference type="ARBA" id="ARBA00022741"/>
    </source>
</evidence>
<dbReference type="PANTHER" id="PTHR24356">
    <property type="entry name" value="SERINE/THREONINE-PROTEIN KINASE"/>
    <property type="match status" value="1"/>
</dbReference>
<evidence type="ECO:0000256" key="6">
    <source>
        <dbReference type="ARBA" id="ARBA00022840"/>
    </source>
</evidence>